<accession>A0A6A5JYJ0</accession>
<evidence type="ECO:0000313" key="2">
    <source>
        <dbReference type="Proteomes" id="UP000800040"/>
    </source>
</evidence>
<dbReference type="EMBL" id="ML975410">
    <property type="protein sequence ID" value="KAF1830105.1"/>
    <property type="molecule type" value="Genomic_DNA"/>
</dbReference>
<reference evidence="1" key="1">
    <citation type="submission" date="2020-01" db="EMBL/GenBank/DDBJ databases">
        <authorList>
            <consortium name="DOE Joint Genome Institute"/>
            <person name="Haridas S."/>
            <person name="Albert R."/>
            <person name="Binder M."/>
            <person name="Bloem J."/>
            <person name="Labutti K."/>
            <person name="Salamov A."/>
            <person name="Andreopoulos B."/>
            <person name="Baker S.E."/>
            <person name="Barry K."/>
            <person name="Bills G."/>
            <person name="Bluhm B.H."/>
            <person name="Cannon C."/>
            <person name="Castanera R."/>
            <person name="Culley D.E."/>
            <person name="Daum C."/>
            <person name="Ezra D."/>
            <person name="Gonzalez J.B."/>
            <person name="Henrissat B."/>
            <person name="Kuo A."/>
            <person name="Liang C."/>
            <person name="Lipzen A."/>
            <person name="Lutzoni F."/>
            <person name="Magnuson J."/>
            <person name="Mondo S."/>
            <person name="Nolan M."/>
            <person name="Ohm R."/>
            <person name="Pangilinan J."/>
            <person name="Park H.-J."/>
            <person name="Ramirez L."/>
            <person name="Alfaro M."/>
            <person name="Sun H."/>
            <person name="Tritt A."/>
            <person name="Yoshinaga Y."/>
            <person name="Zwiers L.-H."/>
            <person name="Turgeon B.G."/>
            <person name="Goodwin S.B."/>
            <person name="Spatafora J.W."/>
            <person name="Crous P.W."/>
            <person name="Grigoriev I.V."/>
        </authorList>
    </citation>
    <scope>NUCLEOTIDE SEQUENCE</scope>
    <source>
        <strain evidence="1">P77</strain>
    </source>
</reference>
<sequence>MRIPTVEFRSLLLPPIRVPLRALQSLRGPQSASWVPHAAPLPLCTAQRRTLHLYKTAKAKTVLGQHKVLTFSGYEIAPPSDSDHRINLYHCGKNDRRLIAENISLEEAYDKHVTDGKMLFCIDELKKSTAENFEKLKSLDIPAENNNFALIDAHTHRIPLPTKQKGYQLGGLKIIVFNLSSPIDYVKLSLDRAYQFIESGAVVEVRTRMKGKQLTKEERIQSGDFGVWPWMHAHFPHLRPDFVLKAMPKDTTMLIKPVSDGRIVQWVMSPKAALMPRMNLNRRLFRVKESVKQSIQQGKQGQLPKTLRAQLRAQGLDDYSVNTGMPRGQAREKFANGGKVKYGAEEKKHMRRSTDEDRDEFLQVDPELAAERTFTITYEPVGPRQETWNQRGSRKK</sequence>
<proteinExistence type="predicted"/>
<dbReference type="AlphaFoldDB" id="A0A6A5JYJ0"/>
<keyword evidence="2" id="KW-1185">Reference proteome</keyword>
<gene>
    <name evidence="1" type="ORF">BDW02DRAFT_115980</name>
</gene>
<organism evidence="1 2">
    <name type="scientific">Decorospora gaudefroyi</name>
    <dbReference type="NCBI Taxonomy" id="184978"/>
    <lineage>
        <taxon>Eukaryota</taxon>
        <taxon>Fungi</taxon>
        <taxon>Dikarya</taxon>
        <taxon>Ascomycota</taxon>
        <taxon>Pezizomycotina</taxon>
        <taxon>Dothideomycetes</taxon>
        <taxon>Pleosporomycetidae</taxon>
        <taxon>Pleosporales</taxon>
        <taxon>Pleosporineae</taxon>
        <taxon>Pleosporaceae</taxon>
        <taxon>Decorospora</taxon>
    </lineage>
</organism>
<name>A0A6A5JYJ0_9PLEO</name>
<evidence type="ECO:0000313" key="1">
    <source>
        <dbReference type="EMBL" id="KAF1830105.1"/>
    </source>
</evidence>
<protein>
    <submittedName>
        <fullName evidence="1">Uncharacterized protein</fullName>
    </submittedName>
</protein>
<dbReference type="Proteomes" id="UP000800040">
    <property type="component" value="Unassembled WGS sequence"/>
</dbReference>
<dbReference type="OrthoDB" id="3792666at2759"/>